<dbReference type="PROSITE" id="PS51318">
    <property type="entry name" value="TAT"/>
    <property type="match status" value="1"/>
</dbReference>
<organism evidence="2 3">
    <name type="scientific">Aporhodopirellula aestuarii</name>
    <dbReference type="NCBI Taxonomy" id="2950107"/>
    <lineage>
        <taxon>Bacteria</taxon>
        <taxon>Pseudomonadati</taxon>
        <taxon>Planctomycetota</taxon>
        <taxon>Planctomycetia</taxon>
        <taxon>Pirellulales</taxon>
        <taxon>Pirellulaceae</taxon>
        <taxon>Aporhodopirellula</taxon>
    </lineage>
</organism>
<evidence type="ECO:0000313" key="2">
    <source>
        <dbReference type="EMBL" id="MCM2370084.1"/>
    </source>
</evidence>
<evidence type="ECO:0000259" key="1">
    <source>
        <dbReference type="Pfam" id="PF13472"/>
    </source>
</evidence>
<dbReference type="Proteomes" id="UP001202961">
    <property type="component" value="Unassembled WGS sequence"/>
</dbReference>
<dbReference type="Gene3D" id="3.40.50.1110">
    <property type="entry name" value="SGNH hydrolase"/>
    <property type="match status" value="1"/>
</dbReference>
<gene>
    <name evidence="2" type="ORF">NB063_05535</name>
</gene>
<dbReference type="InterPro" id="IPR051532">
    <property type="entry name" value="Ester_Hydrolysis_Enzymes"/>
</dbReference>
<keyword evidence="2" id="KW-0378">Hydrolase</keyword>
<feature type="domain" description="SGNH hydrolase-type esterase" evidence="1">
    <location>
        <begin position="51"/>
        <end position="239"/>
    </location>
</feature>
<dbReference type="Pfam" id="PF13472">
    <property type="entry name" value="Lipase_GDSL_2"/>
    <property type="match status" value="1"/>
</dbReference>
<dbReference type="RefSeq" id="WP_250927756.1">
    <property type="nucleotide sequence ID" value="NZ_JAMQBK010000016.1"/>
</dbReference>
<accession>A0ABT0TZQ0</accession>
<comment type="caution">
    <text evidence="2">The sequence shown here is derived from an EMBL/GenBank/DDBJ whole genome shotgun (WGS) entry which is preliminary data.</text>
</comment>
<reference evidence="2 3" key="1">
    <citation type="journal article" date="2022" name="Syst. Appl. Microbiol.">
        <title>Rhodopirellula aestuarii sp. nov., a novel member of the genus Rhodopirellula isolated from brackish sediments collected in the Tagus River estuary, Portugal.</title>
        <authorList>
            <person name="Vitorino I.R."/>
            <person name="Klimek D."/>
            <person name="Calusinska M."/>
            <person name="Lobo-da-Cunha A."/>
            <person name="Vasconcelos V."/>
            <person name="Lage O.M."/>
        </authorList>
    </citation>
    <scope>NUCLEOTIDE SEQUENCE [LARGE SCALE GENOMIC DNA]</scope>
    <source>
        <strain evidence="2 3">ICT_H3.1</strain>
    </source>
</reference>
<protein>
    <submittedName>
        <fullName evidence="2">SGNH/GDSL hydrolase family protein</fullName>
    </submittedName>
</protein>
<dbReference type="CDD" id="cd01834">
    <property type="entry name" value="SGNH_hydrolase_like_2"/>
    <property type="match status" value="1"/>
</dbReference>
<dbReference type="InterPro" id="IPR006311">
    <property type="entry name" value="TAT_signal"/>
</dbReference>
<dbReference type="SUPFAM" id="SSF52266">
    <property type="entry name" value="SGNH hydrolase"/>
    <property type="match status" value="1"/>
</dbReference>
<dbReference type="PANTHER" id="PTHR30383">
    <property type="entry name" value="THIOESTERASE 1/PROTEASE 1/LYSOPHOSPHOLIPASE L1"/>
    <property type="match status" value="1"/>
</dbReference>
<dbReference type="InterPro" id="IPR013830">
    <property type="entry name" value="SGNH_hydro"/>
</dbReference>
<dbReference type="EMBL" id="JAMQBK010000016">
    <property type="protein sequence ID" value="MCM2370084.1"/>
    <property type="molecule type" value="Genomic_DNA"/>
</dbReference>
<name>A0ABT0TZQ0_9BACT</name>
<proteinExistence type="predicted"/>
<keyword evidence="3" id="KW-1185">Reference proteome</keyword>
<dbReference type="GO" id="GO:0016787">
    <property type="term" value="F:hydrolase activity"/>
    <property type="evidence" value="ECO:0007669"/>
    <property type="project" value="UniProtKB-KW"/>
</dbReference>
<dbReference type="InterPro" id="IPR036514">
    <property type="entry name" value="SGNH_hydro_sf"/>
</dbReference>
<dbReference type="PANTHER" id="PTHR30383:SF5">
    <property type="entry name" value="SGNH HYDROLASE-TYPE ESTERASE DOMAIN-CONTAINING PROTEIN"/>
    <property type="match status" value="1"/>
</dbReference>
<sequence length="251" mass="27406">MPSSLDRRQLFQASATAIVVGGLNTALATSTSAAESAKGSLVQDATVLFQGDSITDAGRDRKRGNANDSRSLGHGYPVLVAGGLLKDYAGKNIKVFNRGISGHKVPDLANRWQADCIDIKPDVLSILIGVNDIWHKLNGRYDGTVETYETGYKALLEDTLEKLPNVRIAICEPFVLRCGAVGDHWFPEFTQRLEAARRVADELSLERVAFQDMFDEAIKVAPPQYWAADGVHPTLAGHTLMAETWRQTLGL</sequence>
<evidence type="ECO:0000313" key="3">
    <source>
        <dbReference type="Proteomes" id="UP001202961"/>
    </source>
</evidence>